<feature type="compositionally biased region" description="Acidic residues" evidence="1">
    <location>
        <begin position="68"/>
        <end position="84"/>
    </location>
</feature>
<evidence type="ECO:0000313" key="2">
    <source>
        <dbReference type="EMBL" id="GAA5811716.1"/>
    </source>
</evidence>
<accession>A0ABP9YXY5</accession>
<proteinExistence type="predicted"/>
<feature type="compositionally biased region" description="Basic and acidic residues" evidence="1">
    <location>
        <begin position="101"/>
        <end position="112"/>
    </location>
</feature>
<name>A0ABP9YXY5_9FUNG</name>
<reference evidence="2 3" key="1">
    <citation type="submission" date="2024-04" db="EMBL/GenBank/DDBJ databases">
        <title>genome sequences of Mucor flavus KT1a and Helicostylum pulchrum KT1b strains isolated from the surface of a dry-aged beef.</title>
        <authorList>
            <person name="Toyotome T."/>
            <person name="Hosono M."/>
            <person name="Torimaru M."/>
            <person name="Fukuda K."/>
            <person name="Mikami N."/>
        </authorList>
    </citation>
    <scope>NUCLEOTIDE SEQUENCE [LARGE SCALE GENOMIC DNA]</scope>
    <source>
        <strain evidence="2 3">KT1a</strain>
    </source>
</reference>
<protein>
    <submittedName>
        <fullName evidence="2">Uncharacterized protein</fullName>
    </submittedName>
</protein>
<dbReference type="Proteomes" id="UP001473302">
    <property type="component" value="Unassembled WGS sequence"/>
</dbReference>
<feature type="region of interest" description="Disordered" evidence="1">
    <location>
        <begin position="49"/>
        <end position="112"/>
    </location>
</feature>
<feature type="compositionally biased region" description="Basic and acidic residues" evidence="1">
    <location>
        <begin position="49"/>
        <end position="61"/>
    </location>
</feature>
<sequence length="112" mass="12727">MLTLLMKRMLSQTRSVCENMHAGFNSNILLFFQPLILIRKREEFKYTCKHGGDKRQAKEKAAALPDLALEEELPAAESATEEELSTPNSTTEEEQSSVNKPKIEQQTDKKKS</sequence>
<dbReference type="EMBL" id="BAABUK010000011">
    <property type="protein sequence ID" value="GAA5811716.1"/>
    <property type="molecule type" value="Genomic_DNA"/>
</dbReference>
<gene>
    <name evidence="2" type="ORF">MFLAVUS_005157</name>
</gene>
<evidence type="ECO:0000256" key="1">
    <source>
        <dbReference type="SAM" id="MobiDB-lite"/>
    </source>
</evidence>
<evidence type="ECO:0000313" key="3">
    <source>
        <dbReference type="Proteomes" id="UP001473302"/>
    </source>
</evidence>
<comment type="caution">
    <text evidence="2">The sequence shown here is derived from an EMBL/GenBank/DDBJ whole genome shotgun (WGS) entry which is preliminary data.</text>
</comment>
<keyword evidence="3" id="KW-1185">Reference proteome</keyword>
<organism evidence="2 3">
    <name type="scientific">Mucor flavus</name>
    <dbReference type="NCBI Taxonomy" id="439312"/>
    <lineage>
        <taxon>Eukaryota</taxon>
        <taxon>Fungi</taxon>
        <taxon>Fungi incertae sedis</taxon>
        <taxon>Mucoromycota</taxon>
        <taxon>Mucoromycotina</taxon>
        <taxon>Mucoromycetes</taxon>
        <taxon>Mucorales</taxon>
        <taxon>Mucorineae</taxon>
        <taxon>Mucoraceae</taxon>
        <taxon>Mucor</taxon>
    </lineage>
</organism>